<keyword evidence="1 3" id="KW-0378">Hydrolase</keyword>
<dbReference type="InterPro" id="IPR050266">
    <property type="entry name" value="AB_hydrolase_sf"/>
</dbReference>
<dbReference type="PRINTS" id="PR00412">
    <property type="entry name" value="EPOXHYDRLASE"/>
</dbReference>
<dbReference type="GO" id="GO:0016787">
    <property type="term" value="F:hydrolase activity"/>
    <property type="evidence" value="ECO:0007669"/>
    <property type="project" value="UniProtKB-KW"/>
</dbReference>
<proteinExistence type="predicted"/>
<evidence type="ECO:0000259" key="2">
    <source>
        <dbReference type="Pfam" id="PF12697"/>
    </source>
</evidence>
<dbReference type="PANTHER" id="PTHR43798">
    <property type="entry name" value="MONOACYLGLYCEROL LIPASE"/>
    <property type="match status" value="1"/>
</dbReference>
<protein>
    <submittedName>
        <fullName evidence="3">Alpha/beta hydrolase</fullName>
    </submittedName>
</protein>
<dbReference type="Gene3D" id="3.40.50.1820">
    <property type="entry name" value="alpha/beta hydrolase"/>
    <property type="match status" value="1"/>
</dbReference>
<dbReference type="InterPro" id="IPR029058">
    <property type="entry name" value="AB_hydrolase_fold"/>
</dbReference>
<reference evidence="3 4" key="1">
    <citation type="journal article" date="2024" name="Chem. Sci.">
        <title>Discovery of megapolipeptins by genome mining of a Burkholderiales bacteria collection.</title>
        <authorList>
            <person name="Paulo B.S."/>
            <person name="Recchia M.J.J."/>
            <person name="Lee S."/>
            <person name="Fergusson C.H."/>
            <person name="Romanowski S.B."/>
            <person name="Hernandez A."/>
            <person name="Krull N."/>
            <person name="Liu D.Y."/>
            <person name="Cavanagh H."/>
            <person name="Bos A."/>
            <person name="Gray C.A."/>
            <person name="Murphy B.T."/>
            <person name="Linington R.G."/>
            <person name="Eustaquio A.S."/>
        </authorList>
    </citation>
    <scope>NUCLEOTIDE SEQUENCE [LARGE SCALE GENOMIC DNA]</scope>
    <source>
        <strain evidence="3 4">RL21-008-BIB-B</strain>
    </source>
</reference>
<feature type="domain" description="AB hydrolase-1" evidence="2">
    <location>
        <begin position="26"/>
        <end position="258"/>
    </location>
</feature>
<evidence type="ECO:0000313" key="3">
    <source>
        <dbReference type="EMBL" id="MFL9877803.1"/>
    </source>
</evidence>
<dbReference type="InterPro" id="IPR000639">
    <property type="entry name" value="Epox_hydrolase-like"/>
</dbReference>
<dbReference type="Pfam" id="PF12697">
    <property type="entry name" value="Abhydrolase_6"/>
    <property type="match status" value="1"/>
</dbReference>
<dbReference type="EMBL" id="JAQQFR010000003">
    <property type="protein sequence ID" value="MFL9877803.1"/>
    <property type="molecule type" value="Genomic_DNA"/>
</dbReference>
<sequence length="284" mass="30988">MQPQTEIVASGNAQIAVEWAGNGRPIVFLHANVADRRMWRHQFDTLSDSYRVIAFDRRGFGETRMVDEPYRQTDDLFAVLDQLADSEEAAILVGCSRGGGIAIDAALAAPKRIAALVLVAPGVGGAPATTPISAVQRLLDATAAASKFGDLDKVNRLQAALWLDGPLTKEGRIGGEARELFLSMNAVALATPSLGRAIEPEPVWDRLDQITVPVRILCGTLDIPHIKSRCEQLAARLPNSQLEMLNGCAHLPSLEKPEHFTERLLTILADCHESNYQMIRQHDE</sequence>
<dbReference type="PRINTS" id="PR00111">
    <property type="entry name" value="ABHYDROLASE"/>
</dbReference>
<dbReference type="InterPro" id="IPR000073">
    <property type="entry name" value="AB_hydrolase_1"/>
</dbReference>
<organism evidence="3 4">
    <name type="scientific">Herbaspirillum rhizosphaerae</name>
    <dbReference type="NCBI Taxonomy" id="346179"/>
    <lineage>
        <taxon>Bacteria</taxon>
        <taxon>Pseudomonadati</taxon>
        <taxon>Pseudomonadota</taxon>
        <taxon>Betaproteobacteria</taxon>
        <taxon>Burkholderiales</taxon>
        <taxon>Oxalobacteraceae</taxon>
        <taxon>Herbaspirillum</taxon>
    </lineage>
</organism>
<gene>
    <name evidence="3" type="ORF">PQR63_05405</name>
</gene>
<dbReference type="RefSeq" id="WP_408166314.1">
    <property type="nucleotide sequence ID" value="NZ_JAQQFR010000003.1"/>
</dbReference>
<evidence type="ECO:0000313" key="4">
    <source>
        <dbReference type="Proteomes" id="UP001629214"/>
    </source>
</evidence>
<evidence type="ECO:0000256" key="1">
    <source>
        <dbReference type="ARBA" id="ARBA00022801"/>
    </source>
</evidence>
<name>A0ABW8Z659_9BURK</name>
<dbReference type="SUPFAM" id="SSF53474">
    <property type="entry name" value="alpha/beta-Hydrolases"/>
    <property type="match status" value="1"/>
</dbReference>
<dbReference type="Proteomes" id="UP001629214">
    <property type="component" value="Unassembled WGS sequence"/>
</dbReference>
<accession>A0ABW8Z659</accession>
<comment type="caution">
    <text evidence="3">The sequence shown here is derived from an EMBL/GenBank/DDBJ whole genome shotgun (WGS) entry which is preliminary data.</text>
</comment>
<dbReference type="PANTHER" id="PTHR43798:SF31">
    <property type="entry name" value="AB HYDROLASE SUPERFAMILY PROTEIN YCLE"/>
    <property type="match status" value="1"/>
</dbReference>
<keyword evidence="4" id="KW-1185">Reference proteome</keyword>